<evidence type="ECO:0000313" key="4">
    <source>
        <dbReference type="Proteomes" id="UP000075243"/>
    </source>
</evidence>
<dbReference type="Gramene" id="C.cajan_06554.t">
    <property type="protein sequence ID" value="C.cajan_06554.t.cds1"/>
    <property type="gene ID" value="C.cajan_06554"/>
</dbReference>
<keyword evidence="4" id="KW-1185">Reference proteome</keyword>
<dbReference type="Proteomes" id="UP000075243">
    <property type="component" value="Chromosome 2"/>
</dbReference>
<dbReference type="SUPFAM" id="SSF56672">
    <property type="entry name" value="DNA/RNA polymerases"/>
    <property type="match status" value="1"/>
</dbReference>
<dbReference type="EMBL" id="CM003604">
    <property type="protein sequence ID" value="KYP74076.1"/>
    <property type="molecule type" value="Genomic_DNA"/>
</dbReference>
<dbReference type="EMBL" id="CM003604">
    <property type="protein sequence ID" value="KYP74074.1"/>
    <property type="molecule type" value="Genomic_DNA"/>
</dbReference>
<evidence type="ECO:0000259" key="1">
    <source>
        <dbReference type="Pfam" id="PF07727"/>
    </source>
</evidence>
<evidence type="ECO:0000313" key="3">
    <source>
        <dbReference type="EMBL" id="KYP74076.1"/>
    </source>
</evidence>
<organism evidence="3 4">
    <name type="scientific">Cajanus cajan</name>
    <name type="common">Pigeon pea</name>
    <name type="synonym">Cajanus indicus</name>
    <dbReference type="NCBI Taxonomy" id="3821"/>
    <lineage>
        <taxon>Eukaryota</taxon>
        <taxon>Viridiplantae</taxon>
        <taxon>Streptophyta</taxon>
        <taxon>Embryophyta</taxon>
        <taxon>Tracheophyta</taxon>
        <taxon>Spermatophyta</taxon>
        <taxon>Magnoliopsida</taxon>
        <taxon>eudicotyledons</taxon>
        <taxon>Gunneridae</taxon>
        <taxon>Pentapetalae</taxon>
        <taxon>rosids</taxon>
        <taxon>fabids</taxon>
        <taxon>Fabales</taxon>
        <taxon>Fabaceae</taxon>
        <taxon>Papilionoideae</taxon>
        <taxon>50 kb inversion clade</taxon>
        <taxon>NPAAA clade</taxon>
        <taxon>indigoferoid/millettioid clade</taxon>
        <taxon>Phaseoleae</taxon>
        <taxon>Cajanus</taxon>
    </lineage>
</organism>
<dbReference type="InterPro" id="IPR043502">
    <property type="entry name" value="DNA/RNA_pol_sf"/>
</dbReference>
<accession>A0A151U458</accession>
<feature type="non-terminal residue" evidence="3">
    <location>
        <position position="1"/>
    </location>
</feature>
<dbReference type="Gramene" id="C.cajan_06556.t">
    <property type="protein sequence ID" value="C.cajan_06556.t.cds1"/>
    <property type="gene ID" value="C.cajan_06556"/>
</dbReference>
<evidence type="ECO:0000313" key="2">
    <source>
        <dbReference type="EMBL" id="KYP74074.1"/>
    </source>
</evidence>
<dbReference type="Pfam" id="PF07727">
    <property type="entry name" value="RVT_2"/>
    <property type="match status" value="1"/>
</dbReference>
<sequence length="94" mass="11120">LRLSKCLVEFGYVKMKNDVDLILVYLYMDDLHVTGNNSFEIEEFKERMSSKFEMINLEIYYFLGLEVVYTSRGVFLHKKIYSGDAKEFLDGKLQ</sequence>
<name>A0A151U458_CAJCA</name>
<protein>
    <recommendedName>
        <fullName evidence="1">Reverse transcriptase Ty1/copia-type domain-containing protein</fullName>
    </recommendedName>
</protein>
<dbReference type="InterPro" id="IPR013103">
    <property type="entry name" value="RVT_2"/>
</dbReference>
<proteinExistence type="predicted"/>
<reference evidence="3 4" key="1">
    <citation type="journal article" date="2012" name="Nat. Biotechnol.">
        <title>Draft genome sequence of pigeonpea (Cajanus cajan), an orphan legume crop of resource-poor farmers.</title>
        <authorList>
            <person name="Varshney R.K."/>
            <person name="Chen W."/>
            <person name="Li Y."/>
            <person name="Bharti A.K."/>
            <person name="Saxena R.K."/>
            <person name="Schlueter J.A."/>
            <person name="Donoghue M.T."/>
            <person name="Azam S."/>
            <person name="Fan G."/>
            <person name="Whaley A.M."/>
            <person name="Farmer A.D."/>
            <person name="Sheridan J."/>
            <person name="Iwata A."/>
            <person name="Tuteja R."/>
            <person name="Penmetsa R.V."/>
            <person name="Wu W."/>
            <person name="Upadhyaya H.D."/>
            <person name="Yang S.P."/>
            <person name="Shah T."/>
            <person name="Saxena K.B."/>
            <person name="Michael T."/>
            <person name="McCombie W.R."/>
            <person name="Yang B."/>
            <person name="Zhang G."/>
            <person name="Yang H."/>
            <person name="Wang J."/>
            <person name="Spillane C."/>
            <person name="Cook D.R."/>
            <person name="May G.D."/>
            <person name="Xu X."/>
            <person name="Jackson S.A."/>
        </authorList>
    </citation>
    <scope>NUCLEOTIDE SEQUENCE [LARGE SCALE GENOMIC DNA]</scope>
    <source>
        <strain evidence="4">cv. Asha</strain>
    </source>
</reference>
<dbReference type="AlphaFoldDB" id="A0A151U458"/>
<gene>
    <name evidence="2" type="ORF">KK1_006742</name>
    <name evidence="3" type="ORF">KK1_006744</name>
</gene>
<feature type="domain" description="Reverse transcriptase Ty1/copia-type" evidence="1">
    <location>
        <begin position="12"/>
        <end position="82"/>
    </location>
</feature>